<comment type="subcellular location">
    <subcellularLocation>
        <location evidence="1">Cell membrane</location>
        <topology evidence="1">Multi-pass membrane protein</topology>
    </subcellularLocation>
</comment>
<dbReference type="Pfam" id="PF00482">
    <property type="entry name" value="T2SSF"/>
    <property type="match status" value="1"/>
</dbReference>
<evidence type="ECO:0000256" key="6">
    <source>
        <dbReference type="SAM" id="Phobius"/>
    </source>
</evidence>
<keyword evidence="2" id="KW-1003">Cell membrane</keyword>
<gene>
    <name evidence="8" type="ORF">ENO34_01330</name>
</gene>
<evidence type="ECO:0000256" key="3">
    <source>
        <dbReference type="ARBA" id="ARBA00022692"/>
    </source>
</evidence>
<dbReference type="PANTHER" id="PTHR30012">
    <property type="entry name" value="GENERAL SECRETION PATHWAY PROTEIN"/>
    <property type="match status" value="1"/>
</dbReference>
<organism evidence="8">
    <name type="scientific">Sulfurihydrogenibium azorense</name>
    <dbReference type="NCBI Taxonomy" id="309806"/>
    <lineage>
        <taxon>Bacteria</taxon>
        <taxon>Pseudomonadati</taxon>
        <taxon>Aquificota</taxon>
        <taxon>Aquificia</taxon>
        <taxon>Aquificales</taxon>
        <taxon>Hydrogenothermaceae</taxon>
        <taxon>Sulfurihydrogenibium</taxon>
    </lineage>
</organism>
<evidence type="ECO:0000256" key="5">
    <source>
        <dbReference type="ARBA" id="ARBA00023136"/>
    </source>
</evidence>
<evidence type="ECO:0000256" key="2">
    <source>
        <dbReference type="ARBA" id="ARBA00022475"/>
    </source>
</evidence>
<dbReference type="AlphaFoldDB" id="A0A831YCN4"/>
<reference evidence="8" key="1">
    <citation type="journal article" date="2020" name="mSystems">
        <title>Genome- and Community-Level Interaction Insights into Carbon Utilization and Element Cycling Functions of Hydrothermarchaeota in Hydrothermal Sediment.</title>
        <authorList>
            <person name="Zhou Z."/>
            <person name="Liu Y."/>
            <person name="Xu W."/>
            <person name="Pan J."/>
            <person name="Luo Z.H."/>
            <person name="Li M."/>
        </authorList>
    </citation>
    <scope>NUCLEOTIDE SEQUENCE [LARGE SCALE GENOMIC DNA]</scope>
    <source>
        <strain evidence="8">SpSt-1257</strain>
    </source>
</reference>
<accession>A0A831YCN4</accession>
<dbReference type="InterPro" id="IPR018076">
    <property type="entry name" value="T2SS_GspF_dom"/>
</dbReference>
<keyword evidence="3 6" id="KW-0812">Transmembrane</keyword>
<dbReference type="PANTHER" id="PTHR30012:SF0">
    <property type="entry name" value="TYPE II SECRETION SYSTEM PROTEIN F-RELATED"/>
    <property type="match status" value="1"/>
</dbReference>
<feature type="transmembrane region" description="Helical" evidence="6">
    <location>
        <begin position="39"/>
        <end position="59"/>
    </location>
</feature>
<protein>
    <submittedName>
        <fullName evidence="8">Type II secretion system F family protein</fullName>
    </submittedName>
</protein>
<proteinExistence type="predicted"/>
<evidence type="ECO:0000313" key="8">
    <source>
        <dbReference type="EMBL" id="HEV09022.1"/>
    </source>
</evidence>
<evidence type="ECO:0000256" key="1">
    <source>
        <dbReference type="ARBA" id="ARBA00004651"/>
    </source>
</evidence>
<name>A0A831YCN4_9AQUI</name>
<dbReference type="GO" id="GO:0005886">
    <property type="term" value="C:plasma membrane"/>
    <property type="evidence" value="ECO:0007669"/>
    <property type="project" value="UniProtKB-SubCell"/>
</dbReference>
<sequence>IQTGEQSGELESMLETVAKVYDDLTENSINRWISLIEPVMMLVIGFIIAIIVMSVIIPITDISTGAKLK</sequence>
<keyword evidence="4 6" id="KW-1133">Transmembrane helix</keyword>
<dbReference type="InterPro" id="IPR003004">
    <property type="entry name" value="GspF/PilC"/>
</dbReference>
<dbReference type="EMBL" id="DSFC01000073">
    <property type="protein sequence ID" value="HEV09022.1"/>
    <property type="molecule type" value="Genomic_DNA"/>
</dbReference>
<evidence type="ECO:0000259" key="7">
    <source>
        <dbReference type="Pfam" id="PF00482"/>
    </source>
</evidence>
<dbReference type="Proteomes" id="UP000885621">
    <property type="component" value="Unassembled WGS sequence"/>
</dbReference>
<keyword evidence="5 6" id="KW-0472">Membrane</keyword>
<comment type="caution">
    <text evidence="8">The sequence shown here is derived from an EMBL/GenBank/DDBJ whole genome shotgun (WGS) entry which is preliminary data.</text>
</comment>
<feature type="domain" description="Type II secretion system protein GspF" evidence="7">
    <location>
        <begin position="1"/>
        <end position="58"/>
    </location>
</feature>
<feature type="non-terminal residue" evidence="8">
    <location>
        <position position="1"/>
    </location>
</feature>
<evidence type="ECO:0000256" key="4">
    <source>
        <dbReference type="ARBA" id="ARBA00022989"/>
    </source>
</evidence>